<feature type="region of interest" description="Disordered" evidence="1">
    <location>
        <begin position="41"/>
        <end position="76"/>
    </location>
</feature>
<protein>
    <submittedName>
        <fullName evidence="2">Uncharacterized protein</fullName>
    </submittedName>
</protein>
<evidence type="ECO:0000256" key="1">
    <source>
        <dbReference type="SAM" id="MobiDB-lite"/>
    </source>
</evidence>
<sequence>MGSMIGGGGKGCFCGGCWWCDVFGIWVVEKLKVAAMEMVVADGDDNDGGSDDNVSNGDNEHAGADGIGHETDEMGGVPGLMELEVITKVPEAMGEIPDEIGLLVGPVLSLNPTENPKTTTTTTTITTIEEA</sequence>
<evidence type="ECO:0000313" key="2">
    <source>
        <dbReference type="EMBL" id="KAK0583905.1"/>
    </source>
</evidence>
<reference evidence="2" key="1">
    <citation type="journal article" date="2022" name="Plant J.">
        <title>Strategies of tolerance reflected in two North American maple genomes.</title>
        <authorList>
            <person name="McEvoy S.L."/>
            <person name="Sezen U.U."/>
            <person name="Trouern-Trend A."/>
            <person name="McMahon S.M."/>
            <person name="Schaberg P.G."/>
            <person name="Yang J."/>
            <person name="Wegrzyn J.L."/>
            <person name="Swenson N.G."/>
        </authorList>
    </citation>
    <scope>NUCLEOTIDE SEQUENCE</scope>
    <source>
        <strain evidence="2">NS2018</strain>
    </source>
</reference>
<dbReference type="Proteomes" id="UP001168877">
    <property type="component" value="Unassembled WGS sequence"/>
</dbReference>
<keyword evidence="3" id="KW-1185">Reference proteome</keyword>
<accession>A0AA39S6T8</accession>
<evidence type="ECO:0000313" key="3">
    <source>
        <dbReference type="Proteomes" id="UP001168877"/>
    </source>
</evidence>
<name>A0AA39S6T8_ACESA</name>
<proteinExistence type="predicted"/>
<organism evidence="2 3">
    <name type="scientific">Acer saccharum</name>
    <name type="common">Sugar maple</name>
    <dbReference type="NCBI Taxonomy" id="4024"/>
    <lineage>
        <taxon>Eukaryota</taxon>
        <taxon>Viridiplantae</taxon>
        <taxon>Streptophyta</taxon>
        <taxon>Embryophyta</taxon>
        <taxon>Tracheophyta</taxon>
        <taxon>Spermatophyta</taxon>
        <taxon>Magnoliopsida</taxon>
        <taxon>eudicotyledons</taxon>
        <taxon>Gunneridae</taxon>
        <taxon>Pentapetalae</taxon>
        <taxon>rosids</taxon>
        <taxon>malvids</taxon>
        <taxon>Sapindales</taxon>
        <taxon>Sapindaceae</taxon>
        <taxon>Hippocastanoideae</taxon>
        <taxon>Acereae</taxon>
        <taxon>Acer</taxon>
    </lineage>
</organism>
<dbReference type="AlphaFoldDB" id="A0AA39S6T8"/>
<dbReference type="EMBL" id="JAUESC010000383">
    <property type="protein sequence ID" value="KAK0583905.1"/>
    <property type="molecule type" value="Genomic_DNA"/>
</dbReference>
<feature type="compositionally biased region" description="Basic and acidic residues" evidence="1">
    <location>
        <begin position="58"/>
        <end position="72"/>
    </location>
</feature>
<comment type="caution">
    <text evidence="2">The sequence shown here is derived from an EMBL/GenBank/DDBJ whole genome shotgun (WGS) entry which is preliminary data.</text>
</comment>
<reference evidence="2" key="2">
    <citation type="submission" date="2023-06" db="EMBL/GenBank/DDBJ databases">
        <authorList>
            <person name="Swenson N.G."/>
            <person name="Wegrzyn J.L."/>
            <person name="Mcevoy S.L."/>
        </authorList>
    </citation>
    <scope>NUCLEOTIDE SEQUENCE</scope>
    <source>
        <strain evidence="2">NS2018</strain>
        <tissue evidence="2">Leaf</tissue>
    </source>
</reference>
<gene>
    <name evidence="2" type="ORF">LWI29_004855</name>
</gene>